<dbReference type="OrthoDB" id="8194677at2759"/>
<dbReference type="PANTHER" id="PTHR21650">
    <property type="entry name" value="MEMBRALIN/KINETOCHORE PROTEIN NUF2"/>
    <property type="match status" value="1"/>
</dbReference>
<evidence type="ECO:0000256" key="12">
    <source>
        <dbReference type="ARBA" id="ARBA00023306"/>
    </source>
</evidence>
<protein>
    <recommendedName>
        <fullName evidence="5">Probable kinetochore protein NUF2</fullName>
    </recommendedName>
</protein>
<dbReference type="Proteomes" id="UP000002668">
    <property type="component" value="Genome"/>
</dbReference>
<dbReference type="FunCoup" id="E4ZR06">
    <property type="interactions" value="248"/>
</dbReference>
<keyword evidence="19" id="KW-1185">Reference proteome</keyword>
<comment type="similarity">
    <text evidence="4">Belongs to the NUF2 family.</text>
</comment>
<evidence type="ECO:0000256" key="14">
    <source>
        <dbReference type="SAM" id="Coils"/>
    </source>
</evidence>
<dbReference type="GO" id="GO:0031262">
    <property type="term" value="C:Ndc80 complex"/>
    <property type="evidence" value="ECO:0007669"/>
    <property type="project" value="InterPro"/>
</dbReference>
<dbReference type="GO" id="GO:0045132">
    <property type="term" value="P:meiotic chromosome segregation"/>
    <property type="evidence" value="ECO:0007669"/>
    <property type="project" value="TreeGrafter"/>
</dbReference>
<feature type="coiled-coil region" evidence="14">
    <location>
        <begin position="417"/>
        <end position="553"/>
    </location>
</feature>
<keyword evidence="6" id="KW-0158">Chromosome</keyword>
<dbReference type="GO" id="GO:0051301">
    <property type="term" value="P:cell division"/>
    <property type="evidence" value="ECO:0007669"/>
    <property type="project" value="UniProtKB-KW"/>
</dbReference>
<gene>
    <name evidence="18" type="ORF">LEMA_P033450.1</name>
</gene>
<dbReference type="Pfam" id="PF18595">
    <property type="entry name" value="Nuf2_DHR10-like"/>
    <property type="match status" value="1"/>
</dbReference>
<dbReference type="InterPro" id="IPR041112">
    <property type="entry name" value="Nuf2_DHR10-like"/>
</dbReference>
<evidence type="ECO:0000256" key="2">
    <source>
        <dbReference type="ARBA" id="ARBA00004123"/>
    </source>
</evidence>
<dbReference type="InterPro" id="IPR005549">
    <property type="entry name" value="Kinetochore_Nuf2_N"/>
</dbReference>
<dbReference type="GO" id="GO:0007052">
    <property type="term" value="P:mitotic spindle organization"/>
    <property type="evidence" value="ECO:0007669"/>
    <property type="project" value="TreeGrafter"/>
</dbReference>
<sequence>MRLSFTIPSQGHLFDPRPAQPEHGRRQCTERLTGLLPQPGLAVYCVCRACCPKVLTVDGTWKATSALQPANGQWPHPWGHLAAHCPQSSQPDSPYKFIHPTTLDQSRHSITSIDIESSDSHLGSFKVPSWMIGNMAWSAQRISIDANGVRELDARPNLVSWPRRTHSGDTVRTLTCLFTVDVHASGVTREGFLAATRAWKCAQASTLSAARHAAGNESLLSREKWASTAGAPGYNPSQLHTPAITQQKRFSTPPGNMSYHPRMSMARTTTQHQQQRAPAANEHDAFMTLPDSEIAGCITDIGISFSVSDLQKPNPQIIQKVFEWLAELLMNTTREVVAPAVRAAAEDMCGQDAERIFTSDTRDLMAFFVILRKLLRECGIHDFTFNDLYKPTHGRLVKIFSYMINFIRFRESQTEVIDEHFNKAERTKLRIEQLYNDKQAKEMQLADLERNRAATQKLMQEKEKRNNELKNRLLELKRGQEAVADKLERARAEQNRLKELLQHKVEAKENVQREVLKLKPYTQQSPTALEDSLRDLNDRLSTDKTQIDALDRRARALQTSTDSFAVVATDVTSCTRLLTDVQADLAREEEELAKAGRHRDALADRSNNVRDVERQERLLQKQLSNINARTDKLKSKADDEAERARKRMEELGETHAKLAEERSEKGREMERRRVRIEQTEKKMAELKDNIENEVHAAHDEYLKMESHIKLYITEMEQSIP</sequence>
<feature type="region of interest" description="Disordered" evidence="15">
    <location>
        <begin position="230"/>
        <end position="281"/>
    </location>
</feature>
<dbReference type="eggNOG" id="KOG4438">
    <property type="taxonomic scope" value="Eukaryota"/>
</dbReference>
<feature type="compositionally biased region" description="Low complexity" evidence="15">
    <location>
        <begin position="266"/>
        <end position="280"/>
    </location>
</feature>
<evidence type="ECO:0000313" key="19">
    <source>
        <dbReference type="Proteomes" id="UP000002668"/>
    </source>
</evidence>
<feature type="domain" description="Kinetochore protein Nuf2 N-terminal" evidence="16">
    <location>
        <begin position="283"/>
        <end position="425"/>
    </location>
</feature>
<dbReference type="HOGENOM" id="CLU_384047_0_0_1"/>
<dbReference type="Pfam" id="PF03800">
    <property type="entry name" value="Nuf2"/>
    <property type="match status" value="1"/>
</dbReference>
<comment type="subcellular location">
    <subcellularLocation>
        <location evidence="3">Chromosome</location>
        <location evidence="3">Centromere</location>
        <location evidence="3">Kinetochore</location>
    </subcellularLocation>
    <subcellularLocation>
        <location evidence="2">Nucleus</location>
    </subcellularLocation>
</comment>
<evidence type="ECO:0000259" key="16">
    <source>
        <dbReference type="Pfam" id="PF03800"/>
    </source>
</evidence>
<evidence type="ECO:0000256" key="15">
    <source>
        <dbReference type="SAM" id="MobiDB-lite"/>
    </source>
</evidence>
<keyword evidence="7" id="KW-0132">Cell division</keyword>
<evidence type="ECO:0000256" key="7">
    <source>
        <dbReference type="ARBA" id="ARBA00022618"/>
    </source>
</evidence>
<evidence type="ECO:0000259" key="17">
    <source>
        <dbReference type="Pfam" id="PF18595"/>
    </source>
</evidence>
<feature type="region of interest" description="Disordered" evidence="15">
    <location>
        <begin position="1"/>
        <end position="25"/>
    </location>
</feature>
<keyword evidence="10 14" id="KW-0175">Coiled coil</keyword>
<dbReference type="GO" id="GO:0051383">
    <property type="term" value="P:kinetochore organization"/>
    <property type="evidence" value="ECO:0007669"/>
    <property type="project" value="TreeGrafter"/>
</dbReference>
<evidence type="ECO:0000256" key="11">
    <source>
        <dbReference type="ARBA" id="ARBA00023242"/>
    </source>
</evidence>
<dbReference type="PANTHER" id="PTHR21650:SF2">
    <property type="entry name" value="KINETOCHORE PROTEIN NUF2"/>
    <property type="match status" value="1"/>
</dbReference>
<accession>E4ZR06</accession>
<dbReference type="AlphaFoldDB" id="E4ZR06"/>
<dbReference type="GO" id="GO:0044877">
    <property type="term" value="F:protein-containing complex binding"/>
    <property type="evidence" value="ECO:0007669"/>
    <property type="project" value="TreeGrafter"/>
</dbReference>
<dbReference type="VEuPathDB" id="FungiDB:LEMA_P033450.1"/>
<feature type="coiled-coil region" evidence="14">
    <location>
        <begin position="578"/>
        <end position="696"/>
    </location>
</feature>
<evidence type="ECO:0000256" key="3">
    <source>
        <dbReference type="ARBA" id="ARBA00004629"/>
    </source>
</evidence>
<comment type="function">
    <text evidence="1">Acts as a component of the essential kinetochore-associated NDC80 complex, which is required for chromosome segregation and spindle checkpoint activity.</text>
</comment>
<evidence type="ECO:0000256" key="9">
    <source>
        <dbReference type="ARBA" id="ARBA00022838"/>
    </source>
</evidence>
<dbReference type="InParanoid" id="E4ZR06"/>
<evidence type="ECO:0000313" key="18">
    <source>
        <dbReference type="EMBL" id="CBX93671.1"/>
    </source>
</evidence>
<keyword evidence="13" id="KW-0137">Centromere</keyword>
<keyword evidence="12" id="KW-0131">Cell cycle</keyword>
<evidence type="ECO:0000256" key="10">
    <source>
        <dbReference type="ARBA" id="ARBA00023054"/>
    </source>
</evidence>
<dbReference type="GO" id="GO:0005634">
    <property type="term" value="C:nucleus"/>
    <property type="evidence" value="ECO:0007669"/>
    <property type="project" value="UniProtKB-SubCell"/>
</dbReference>
<dbReference type="GO" id="GO:0051315">
    <property type="term" value="P:attachment of mitotic spindle microtubules to kinetochore"/>
    <property type="evidence" value="ECO:0007669"/>
    <property type="project" value="TreeGrafter"/>
</dbReference>
<proteinExistence type="inferred from homology"/>
<keyword evidence="8" id="KW-0498">Mitosis</keyword>
<evidence type="ECO:0000256" key="1">
    <source>
        <dbReference type="ARBA" id="ARBA00002772"/>
    </source>
</evidence>
<dbReference type="InterPro" id="IPR038275">
    <property type="entry name" value="Nuf2_N_sf"/>
</dbReference>
<name>E4ZR06_LEPMJ</name>
<evidence type="ECO:0000256" key="4">
    <source>
        <dbReference type="ARBA" id="ARBA00005498"/>
    </source>
</evidence>
<feature type="domain" description="Nuf2 DHR10-like" evidence="17">
    <location>
        <begin position="538"/>
        <end position="651"/>
    </location>
</feature>
<evidence type="ECO:0000256" key="13">
    <source>
        <dbReference type="ARBA" id="ARBA00023328"/>
    </source>
</evidence>
<evidence type="ECO:0000256" key="5">
    <source>
        <dbReference type="ARBA" id="ARBA00017594"/>
    </source>
</evidence>
<evidence type="ECO:0000256" key="6">
    <source>
        <dbReference type="ARBA" id="ARBA00022454"/>
    </source>
</evidence>
<keyword evidence="11" id="KW-0539">Nucleus</keyword>
<dbReference type="EMBL" id="FP929116">
    <property type="protein sequence ID" value="CBX93671.1"/>
    <property type="molecule type" value="Genomic_DNA"/>
</dbReference>
<dbReference type="Gene3D" id="1.10.418.60">
    <property type="entry name" value="Ncd80 complex, Nuf2 subunit"/>
    <property type="match status" value="1"/>
</dbReference>
<evidence type="ECO:0000256" key="8">
    <source>
        <dbReference type="ARBA" id="ARBA00022776"/>
    </source>
</evidence>
<reference evidence="19" key="1">
    <citation type="journal article" date="2011" name="Nat. Commun.">
        <title>Effector diversification within compartments of the Leptosphaeria maculans genome affected by Repeat-Induced Point mutations.</title>
        <authorList>
            <person name="Rouxel T."/>
            <person name="Grandaubert J."/>
            <person name="Hane J.K."/>
            <person name="Hoede C."/>
            <person name="van de Wouw A.P."/>
            <person name="Couloux A."/>
            <person name="Dominguez V."/>
            <person name="Anthouard V."/>
            <person name="Bally P."/>
            <person name="Bourras S."/>
            <person name="Cozijnsen A.J."/>
            <person name="Ciuffetti L.M."/>
            <person name="Degrave A."/>
            <person name="Dilmaghani A."/>
            <person name="Duret L."/>
            <person name="Fudal I."/>
            <person name="Goodwin S.B."/>
            <person name="Gout L."/>
            <person name="Glaser N."/>
            <person name="Linglin J."/>
            <person name="Kema G.H.J."/>
            <person name="Lapalu N."/>
            <person name="Lawrence C.B."/>
            <person name="May K."/>
            <person name="Meyer M."/>
            <person name="Ollivier B."/>
            <person name="Poulain J."/>
            <person name="Schoch C.L."/>
            <person name="Simon A."/>
            <person name="Spatafora J.W."/>
            <person name="Stachowiak A."/>
            <person name="Turgeon B.G."/>
            <person name="Tyler B.M."/>
            <person name="Vincent D."/>
            <person name="Weissenbach J."/>
            <person name="Amselem J."/>
            <person name="Quesneville H."/>
            <person name="Oliver R.P."/>
            <person name="Wincker P."/>
            <person name="Balesdent M.-H."/>
            <person name="Howlett B.J."/>
        </authorList>
    </citation>
    <scope>NUCLEOTIDE SEQUENCE [LARGE SCALE GENOMIC DNA]</scope>
    <source>
        <strain evidence="19">JN3 / isolate v23.1.3 / race Av1-4-5-6-7-8</strain>
    </source>
</reference>
<feature type="compositionally biased region" description="Polar residues" evidence="15">
    <location>
        <begin position="235"/>
        <end position="255"/>
    </location>
</feature>
<keyword evidence="9" id="KW-0995">Kinetochore</keyword>
<organism evidence="19">
    <name type="scientific">Leptosphaeria maculans (strain JN3 / isolate v23.1.3 / race Av1-4-5-6-7-8)</name>
    <name type="common">Blackleg fungus</name>
    <name type="synonym">Phoma lingam</name>
    <dbReference type="NCBI Taxonomy" id="985895"/>
    <lineage>
        <taxon>Eukaryota</taxon>
        <taxon>Fungi</taxon>
        <taxon>Dikarya</taxon>
        <taxon>Ascomycota</taxon>
        <taxon>Pezizomycotina</taxon>
        <taxon>Dothideomycetes</taxon>
        <taxon>Pleosporomycetidae</taxon>
        <taxon>Pleosporales</taxon>
        <taxon>Pleosporineae</taxon>
        <taxon>Leptosphaeriaceae</taxon>
        <taxon>Plenodomus</taxon>
        <taxon>Plenodomus lingam/Leptosphaeria maculans species complex</taxon>
    </lineage>
</organism>
<dbReference type="STRING" id="985895.E4ZR06"/>